<keyword evidence="1" id="KW-0596">Phosphopantetheine</keyword>
<dbReference type="PROSITE" id="PS50075">
    <property type="entry name" value="CARRIER"/>
    <property type="match status" value="1"/>
</dbReference>
<gene>
    <name evidence="4" type="ORF">JOF53_008588</name>
</gene>
<keyword evidence="2" id="KW-0597">Phosphoprotein</keyword>
<keyword evidence="5" id="KW-1185">Reference proteome</keyword>
<dbReference type="InterPro" id="IPR045851">
    <property type="entry name" value="AMP-bd_C_sf"/>
</dbReference>
<dbReference type="PANTHER" id="PTHR45527">
    <property type="entry name" value="NONRIBOSOMAL PEPTIDE SYNTHETASE"/>
    <property type="match status" value="1"/>
</dbReference>
<dbReference type="Gene3D" id="1.10.1200.10">
    <property type="entry name" value="ACP-like"/>
    <property type="match status" value="1"/>
</dbReference>
<feature type="domain" description="Carrier" evidence="3">
    <location>
        <begin position="530"/>
        <end position="604"/>
    </location>
</feature>
<dbReference type="Gene3D" id="3.40.50.12780">
    <property type="entry name" value="N-terminal domain of ligase-like"/>
    <property type="match status" value="1"/>
</dbReference>
<evidence type="ECO:0000313" key="5">
    <source>
        <dbReference type="Proteomes" id="UP001519363"/>
    </source>
</evidence>
<protein>
    <submittedName>
        <fullName evidence="4">Amino acid adenylation domain-containing protein</fullName>
    </submittedName>
</protein>
<dbReference type="InterPro" id="IPR042099">
    <property type="entry name" value="ANL_N_sf"/>
</dbReference>
<dbReference type="NCBIfam" id="TIGR01733">
    <property type="entry name" value="AA-adenyl-dom"/>
    <property type="match status" value="1"/>
</dbReference>
<comment type="caution">
    <text evidence="4">The sequence shown here is derived from an EMBL/GenBank/DDBJ whole genome shotgun (WGS) entry which is preliminary data.</text>
</comment>
<dbReference type="PROSITE" id="PS00012">
    <property type="entry name" value="PHOSPHOPANTETHEINE"/>
    <property type="match status" value="1"/>
</dbReference>
<dbReference type="InterPro" id="IPR009081">
    <property type="entry name" value="PP-bd_ACP"/>
</dbReference>
<dbReference type="SUPFAM" id="SSF56801">
    <property type="entry name" value="Acetyl-CoA synthetase-like"/>
    <property type="match status" value="1"/>
</dbReference>
<dbReference type="PANTHER" id="PTHR45527:SF1">
    <property type="entry name" value="FATTY ACID SYNTHASE"/>
    <property type="match status" value="1"/>
</dbReference>
<sequence length="607" mass="65717">MTNAVRKTKRHELSGPLADLPNEHWTRLFERRAAAHPERVALVTGANSMTFGELDTWSNRLAGLLRERGVRPGSVVACALPRSARAVVALLAVGKARGVYLPLDPDSPDGRLRTLLADARPRVLLHAGQDIPTTGVERVVALDGQWRSSLADRSDSPPGLGAVDAALPAYLIYTSGTSGRPKGVVVGNSGLVNLCHEVERHFRPLVAANRPVRVAHGLSLSFDASWNPFLWLFAGHEMHLLPDAVRRDPERYAAEVRARGLTVVEATATMVAELVAHGLLDQDPVPSLVLIGGERIGRALWTRLREHPGVTAVNLYGPTESTVFATWYTTAEGTEPLLGRLVANSCARVVDEAGQALGPGEVGELWLGGAGVADRYLNQPELTERRFLTGVHRGAQVRWYRTGDRCRHRRDGTLEFLGRLDEQVKVRGHRVEPGEAESVLLERPEVRQAAVVAEEYQGQTRLVAYVVPAKVSGDLTAVLRGALREQLPDYAVPAVLTLVETMPTLPSGKLDLAALAALSAHSPAADGVTAPRTETEKLLAQVWGEVLGIAEPDVHADFFELGGHSLLAARVAARLRRRAVDCSLRDVLRCPTVATLAEHLDTRGRTS</sequence>
<dbReference type="Pfam" id="PF00550">
    <property type="entry name" value="PP-binding"/>
    <property type="match status" value="1"/>
</dbReference>
<evidence type="ECO:0000256" key="2">
    <source>
        <dbReference type="ARBA" id="ARBA00022553"/>
    </source>
</evidence>
<dbReference type="SMART" id="SM00823">
    <property type="entry name" value="PKS_PP"/>
    <property type="match status" value="1"/>
</dbReference>
<dbReference type="Pfam" id="PF00501">
    <property type="entry name" value="AMP-binding"/>
    <property type="match status" value="1"/>
</dbReference>
<reference evidence="4 5" key="1">
    <citation type="submission" date="2021-03" db="EMBL/GenBank/DDBJ databases">
        <title>Sequencing the genomes of 1000 actinobacteria strains.</title>
        <authorList>
            <person name="Klenk H.-P."/>
        </authorList>
    </citation>
    <scope>NUCLEOTIDE SEQUENCE [LARGE SCALE GENOMIC DNA]</scope>
    <source>
        <strain evidence="4 5">DSM 44580</strain>
    </source>
</reference>
<evidence type="ECO:0000256" key="1">
    <source>
        <dbReference type="ARBA" id="ARBA00022450"/>
    </source>
</evidence>
<dbReference type="InterPro" id="IPR036736">
    <property type="entry name" value="ACP-like_sf"/>
</dbReference>
<accession>A0ABS5AT30</accession>
<dbReference type="CDD" id="cd05930">
    <property type="entry name" value="A_NRPS"/>
    <property type="match status" value="1"/>
</dbReference>
<dbReference type="InterPro" id="IPR025110">
    <property type="entry name" value="AMP-bd_C"/>
</dbReference>
<dbReference type="InterPro" id="IPR020845">
    <property type="entry name" value="AMP-binding_CS"/>
</dbReference>
<dbReference type="InterPro" id="IPR010071">
    <property type="entry name" value="AA_adenyl_dom"/>
</dbReference>
<dbReference type="Pfam" id="PF13193">
    <property type="entry name" value="AMP-binding_C"/>
    <property type="match status" value="1"/>
</dbReference>
<proteinExistence type="predicted"/>
<dbReference type="InterPro" id="IPR020806">
    <property type="entry name" value="PKS_PP-bd"/>
</dbReference>
<dbReference type="Gene3D" id="3.30.300.30">
    <property type="match status" value="1"/>
</dbReference>
<dbReference type="PROSITE" id="PS00455">
    <property type="entry name" value="AMP_BINDING"/>
    <property type="match status" value="1"/>
</dbReference>
<dbReference type="SUPFAM" id="SSF47336">
    <property type="entry name" value="ACP-like"/>
    <property type="match status" value="1"/>
</dbReference>
<evidence type="ECO:0000259" key="3">
    <source>
        <dbReference type="PROSITE" id="PS50075"/>
    </source>
</evidence>
<dbReference type="InterPro" id="IPR000873">
    <property type="entry name" value="AMP-dep_synth/lig_dom"/>
</dbReference>
<dbReference type="Proteomes" id="UP001519363">
    <property type="component" value="Unassembled WGS sequence"/>
</dbReference>
<evidence type="ECO:0000313" key="4">
    <source>
        <dbReference type="EMBL" id="MBP2479716.1"/>
    </source>
</evidence>
<dbReference type="RefSeq" id="WP_245373001.1">
    <property type="nucleotide sequence ID" value="NZ_JAGIOO010000001.1"/>
</dbReference>
<organism evidence="4 5">
    <name type="scientific">Crossiella equi</name>
    <dbReference type="NCBI Taxonomy" id="130796"/>
    <lineage>
        <taxon>Bacteria</taxon>
        <taxon>Bacillati</taxon>
        <taxon>Actinomycetota</taxon>
        <taxon>Actinomycetes</taxon>
        <taxon>Pseudonocardiales</taxon>
        <taxon>Pseudonocardiaceae</taxon>
        <taxon>Crossiella</taxon>
    </lineage>
</organism>
<dbReference type="InterPro" id="IPR006162">
    <property type="entry name" value="Ppantetheine_attach_site"/>
</dbReference>
<dbReference type="EMBL" id="JAGIOO010000001">
    <property type="protein sequence ID" value="MBP2479716.1"/>
    <property type="molecule type" value="Genomic_DNA"/>
</dbReference>
<name>A0ABS5AT30_9PSEU</name>